<evidence type="ECO:0000313" key="11">
    <source>
        <dbReference type="Proteomes" id="UP000288812"/>
    </source>
</evidence>
<dbReference type="GO" id="GO:0005886">
    <property type="term" value="C:plasma membrane"/>
    <property type="evidence" value="ECO:0007669"/>
    <property type="project" value="UniProtKB-SubCell"/>
</dbReference>
<dbReference type="GO" id="GO:0015190">
    <property type="term" value="F:L-leucine transmembrane transporter activity"/>
    <property type="evidence" value="ECO:0007669"/>
    <property type="project" value="TreeGrafter"/>
</dbReference>
<keyword evidence="11" id="KW-1185">Reference proteome</keyword>
<feature type="transmembrane region" description="Helical" evidence="9">
    <location>
        <begin position="306"/>
        <end position="324"/>
    </location>
</feature>
<feature type="transmembrane region" description="Helical" evidence="9">
    <location>
        <begin position="273"/>
        <end position="299"/>
    </location>
</feature>
<dbReference type="GO" id="GO:0015818">
    <property type="term" value="P:isoleucine transport"/>
    <property type="evidence" value="ECO:0007669"/>
    <property type="project" value="TreeGrafter"/>
</dbReference>
<evidence type="ECO:0000256" key="9">
    <source>
        <dbReference type="RuleBase" id="RU362122"/>
    </source>
</evidence>
<sequence>MNKKPSVVVSAMALFSMFFGAGNLIFPPTLGLWSGDKYIFSILGFLLASVGIVMLGVIATTKAGGRIENIASKLGDKFSITFGTLIILAIGPCLAIPRTAATTYEIIQGTMYPNLNPLVSSIVFFALVLFFVLSPTNVIDTLGKYLTPALLIVLTIIIVKGIFTPLGTISYTGAENVFGKSFIEGYQTMDALAALVFTSIVIKGFKEKGVTDSKELVSLTMKSSIYAAIGLSLVYGGLLYIGATASSLSFVRVEKVEFLIFITNSLLGSFGKYALSAAISLACITTAVGLTSTVGDFFFKLFNNKINYNFIVVVSTVFSAYFAINGVETLVKVSSPILSALYPVAIVLIFLNLFPSTFANKSTHIGAVLGACLPTVVTVLNFLNIKISFLSEIKSCFPVSLQSFLWIVPVIILATIFTLLGKKQVPVSE</sequence>
<feature type="transmembrane region" description="Helical" evidence="9">
    <location>
        <begin position="78"/>
        <end position="97"/>
    </location>
</feature>
<dbReference type="GO" id="GO:0005304">
    <property type="term" value="F:L-valine transmembrane transporter activity"/>
    <property type="evidence" value="ECO:0007669"/>
    <property type="project" value="TreeGrafter"/>
</dbReference>
<dbReference type="Pfam" id="PF05525">
    <property type="entry name" value="Branch_AA_trans"/>
    <property type="match status" value="1"/>
</dbReference>
<dbReference type="RefSeq" id="WP_127725136.1">
    <property type="nucleotide sequence ID" value="NZ_RLIH01000015.1"/>
</dbReference>
<keyword evidence="5 9" id="KW-0812">Transmembrane</keyword>
<dbReference type="AlphaFoldDB" id="A0A437S5E9"/>
<feature type="transmembrane region" description="Helical" evidence="9">
    <location>
        <begin position="403"/>
        <end position="421"/>
    </location>
</feature>
<keyword evidence="6 9" id="KW-0029">Amino-acid transport</keyword>
<proteinExistence type="inferred from homology"/>
<comment type="caution">
    <text evidence="10">The sequence shown here is derived from an EMBL/GenBank/DDBJ whole genome shotgun (WGS) entry which is preliminary data.</text>
</comment>
<comment type="similarity">
    <text evidence="2 9">Belongs to the branched chain amino acid transporter family.</text>
</comment>
<keyword evidence="4" id="KW-1003">Cell membrane</keyword>
<feature type="transmembrane region" description="Helical" evidence="9">
    <location>
        <begin position="117"/>
        <end position="133"/>
    </location>
</feature>
<name>A0A437S5E9_9FIRM</name>
<keyword evidence="3 9" id="KW-0813">Transport</keyword>
<evidence type="ECO:0000256" key="2">
    <source>
        <dbReference type="ARBA" id="ARBA00008540"/>
    </source>
</evidence>
<evidence type="ECO:0000256" key="5">
    <source>
        <dbReference type="ARBA" id="ARBA00022692"/>
    </source>
</evidence>
<dbReference type="PANTHER" id="PTHR30588">
    <property type="entry name" value="BRANCHED-CHAIN AMINO ACID TRANSPORT SYSTEM 2 CARRIER PROTEIN"/>
    <property type="match status" value="1"/>
</dbReference>
<feature type="transmembrane region" description="Helical" evidence="9">
    <location>
        <begin position="7"/>
        <end position="26"/>
    </location>
</feature>
<evidence type="ECO:0000256" key="3">
    <source>
        <dbReference type="ARBA" id="ARBA00022448"/>
    </source>
</evidence>
<protein>
    <recommendedName>
        <fullName evidence="9">Branched-chain amino acid transport system carrier protein</fullName>
    </recommendedName>
</protein>
<keyword evidence="8 9" id="KW-0472">Membrane</keyword>
<gene>
    <name evidence="10" type="primary">brnQ</name>
    <name evidence="10" type="ORF">EF514_09130</name>
</gene>
<feature type="transmembrane region" description="Helical" evidence="9">
    <location>
        <begin position="145"/>
        <end position="166"/>
    </location>
</feature>
<evidence type="ECO:0000256" key="6">
    <source>
        <dbReference type="ARBA" id="ARBA00022970"/>
    </source>
</evidence>
<organism evidence="10 11">
    <name type="scientific">Anaerosphaera multitolerans</name>
    <dbReference type="NCBI Taxonomy" id="2487351"/>
    <lineage>
        <taxon>Bacteria</taxon>
        <taxon>Bacillati</taxon>
        <taxon>Bacillota</taxon>
        <taxon>Tissierellia</taxon>
        <taxon>Tissierellales</taxon>
        <taxon>Peptoniphilaceae</taxon>
        <taxon>Anaerosphaera</taxon>
    </lineage>
</organism>
<evidence type="ECO:0000256" key="4">
    <source>
        <dbReference type="ARBA" id="ARBA00022475"/>
    </source>
</evidence>
<feature type="transmembrane region" description="Helical" evidence="9">
    <location>
        <begin position="225"/>
        <end position="253"/>
    </location>
</feature>
<feature type="transmembrane region" description="Helical" evidence="9">
    <location>
        <begin position="186"/>
        <end position="205"/>
    </location>
</feature>
<dbReference type="InterPro" id="IPR004685">
    <property type="entry name" value="Brnchd-chn_aa_trnsp_Livcs"/>
</dbReference>
<feature type="transmembrane region" description="Helical" evidence="9">
    <location>
        <begin position="38"/>
        <end position="58"/>
    </location>
</feature>
<evidence type="ECO:0000256" key="7">
    <source>
        <dbReference type="ARBA" id="ARBA00022989"/>
    </source>
</evidence>
<dbReference type="GO" id="GO:0015820">
    <property type="term" value="P:L-leucine transport"/>
    <property type="evidence" value="ECO:0007669"/>
    <property type="project" value="TreeGrafter"/>
</dbReference>
<evidence type="ECO:0000313" key="10">
    <source>
        <dbReference type="EMBL" id="RVU54136.1"/>
    </source>
</evidence>
<dbReference type="Proteomes" id="UP000288812">
    <property type="component" value="Unassembled WGS sequence"/>
</dbReference>
<comment type="subcellular location">
    <subcellularLocation>
        <location evidence="1 9">Cell membrane</location>
        <topology evidence="1 9">Multi-pass membrane protein</topology>
    </subcellularLocation>
</comment>
<dbReference type="PANTHER" id="PTHR30588:SF0">
    <property type="entry name" value="BRANCHED-CHAIN AMINO ACID PERMEASE BRNQ"/>
    <property type="match status" value="1"/>
</dbReference>
<feature type="transmembrane region" description="Helical" evidence="9">
    <location>
        <begin position="366"/>
        <end position="383"/>
    </location>
</feature>
<evidence type="ECO:0000256" key="1">
    <source>
        <dbReference type="ARBA" id="ARBA00004651"/>
    </source>
</evidence>
<keyword evidence="7 9" id="KW-1133">Transmembrane helix</keyword>
<accession>A0A437S5E9</accession>
<comment type="function">
    <text evidence="9">Component of the transport system for branched-chain amino acids.</text>
</comment>
<dbReference type="OrthoDB" id="9783920at2"/>
<dbReference type="EMBL" id="RLIH01000015">
    <property type="protein sequence ID" value="RVU54136.1"/>
    <property type="molecule type" value="Genomic_DNA"/>
</dbReference>
<dbReference type="NCBIfam" id="TIGR00796">
    <property type="entry name" value="livcs"/>
    <property type="match status" value="1"/>
</dbReference>
<evidence type="ECO:0000256" key="8">
    <source>
        <dbReference type="ARBA" id="ARBA00023136"/>
    </source>
</evidence>
<feature type="transmembrane region" description="Helical" evidence="9">
    <location>
        <begin position="336"/>
        <end position="354"/>
    </location>
</feature>
<dbReference type="GO" id="GO:0015188">
    <property type="term" value="F:L-isoleucine transmembrane transporter activity"/>
    <property type="evidence" value="ECO:0007669"/>
    <property type="project" value="TreeGrafter"/>
</dbReference>
<reference evidence="10 11" key="1">
    <citation type="submission" date="2018-11" db="EMBL/GenBank/DDBJ databases">
        <title>Genome sequencing and assembly of Anaerosphaera sp. nov., GS7-6-2.</title>
        <authorList>
            <person name="Rettenmaier R."/>
            <person name="Liebl W."/>
            <person name="Zverlov V."/>
        </authorList>
    </citation>
    <scope>NUCLEOTIDE SEQUENCE [LARGE SCALE GENOMIC DNA]</scope>
    <source>
        <strain evidence="10 11">GS7-6-2</strain>
    </source>
</reference>